<evidence type="ECO:0000256" key="6">
    <source>
        <dbReference type="ARBA" id="ARBA00022989"/>
    </source>
</evidence>
<dbReference type="Pfam" id="PF04290">
    <property type="entry name" value="DctQ"/>
    <property type="match status" value="1"/>
</dbReference>
<evidence type="ECO:0000256" key="1">
    <source>
        <dbReference type="ARBA" id="ARBA00004429"/>
    </source>
</evidence>
<evidence type="ECO:0000313" key="12">
    <source>
        <dbReference type="Proteomes" id="UP001177341"/>
    </source>
</evidence>
<keyword evidence="2 9" id="KW-0813">Transport</keyword>
<comment type="subunit">
    <text evidence="9">The complex comprises the extracytoplasmic solute receptor protein and the two transmembrane proteins.</text>
</comment>
<evidence type="ECO:0000256" key="3">
    <source>
        <dbReference type="ARBA" id="ARBA00022475"/>
    </source>
</evidence>
<comment type="subcellular location">
    <subcellularLocation>
        <location evidence="1 9">Cell inner membrane</location>
        <topology evidence="1 9">Multi-pass membrane protein</topology>
    </subcellularLocation>
</comment>
<evidence type="ECO:0000256" key="2">
    <source>
        <dbReference type="ARBA" id="ARBA00022448"/>
    </source>
</evidence>
<dbReference type="PANTHER" id="PTHR35011">
    <property type="entry name" value="2,3-DIKETO-L-GULONATE TRAP TRANSPORTER SMALL PERMEASE PROTEIN YIAM"/>
    <property type="match status" value="1"/>
</dbReference>
<dbReference type="RefSeq" id="WP_305450833.1">
    <property type="nucleotide sequence ID" value="NZ_JAUYVO010000007.1"/>
</dbReference>
<gene>
    <name evidence="11" type="ORF">Q8W30_11545</name>
</gene>
<keyword evidence="5 9" id="KW-0812">Transmembrane</keyword>
<sequence length="175" mass="19228">MINKIPESTPLKRVLDTIAWLCLAVSGVCMVILVSSFGWLVYGRYVLNDTPTWVEQVALLMVVTITFLGAAVGVHQRTHLNVDLFSVLLPPRGKIALSVLIDLLMGFFGGLMAWQAYGLVMFAWTKSIPLLGIPDGLRYIPMMLSGALILIFSLCRIPAAFHGQHQFASVVKEPS</sequence>
<feature type="transmembrane region" description="Helical" evidence="9">
    <location>
        <begin position="95"/>
        <end position="117"/>
    </location>
</feature>
<keyword evidence="12" id="KW-1185">Reference proteome</keyword>
<organism evidence="11 12">
    <name type="scientific">Neptunomonas phycophila</name>
    <dbReference type="NCBI Taxonomy" id="1572645"/>
    <lineage>
        <taxon>Bacteria</taxon>
        <taxon>Pseudomonadati</taxon>
        <taxon>Pseudomonadota</taxon>
        <taxon>Gammaproteobacteria</taxon>
        <taxon>Oceanospirillales</taxon>
        <taxon>Oceanospirillaceae</taxon>
        <taxon>Neptunomonas</taxon>
    </lineage>
</organism>
<dbReference type="InterPro" id="IPR007387">
    <property type="entry name" value="TRAP_DctQ"/>
</dbReference>
<evidence type="ECO:0000259" key="10">
    <source>
        <dbReference type="Pfam" id="PF04290"/>
    </source>
</evidence>
<evidence type="ECO:0000256" key="7">
    <source>
        <dbReference type="ARBA" id="ARBA00023136"/>
    </source>
</evidence>
<dbReference type="PANTHER" id="PTHR35011:SF11">
    <property type="entry name" value="TRAP TRANSPORTER SMALL PERMEASE PROTEIN"/>
    <property type="match status" value="1"/>
</dbReference>
<evidence type="ECO:0000256" key="5">
    <source>
        <dbReference type="ARBA" id="ARBA00022692"/>
    </source>
</evidence>
<feature type="transmembrane region" description="Helical" evidence="9">
    <location>
        <begin position="53"/>
        <end position="74"/>
    </location>
</feature>
<evidence type="ECO:0000256" key="4">
    <source>
        <dbReference type="ARBA" id="ARBA00022519"/>
    </source>
</evidence>
<accession>A0ABT9EVW2</accession>
<keyword evidence="7 9" id="KW-0472">Membrane</keyword>
<feature type="transmembrane region" description="Helical" evidence="9">
    <location>
        <begin position="20"/>
        <end position="41"/>
    </location>
</feature>
<comment type="caution">
    <text evidence="11">The sequence shown here is derived from an EMBL/GenBank/DDBJ whole genome shotgun (WGS) entry which is preliminary data.</text>
</comment>
<keyword evidence="3" id="KW-1003">Cell membrane</keyword>
<evidence type="ECO:0000256" key="8">
    <source>
        <dbReference type="ARBA" id="ARBA00038436"/>
    </source>
</evidence>
<dbReference type="EMBL" id="JAUYVO010000007">
    <property type="protein sequence ID" value="MDP2523206.1"/>
    <property type="molecule type" value="Genomic_DNA"/>
</dbReference>
<keyword evidence="4 9" id="KW-0997">Cell inner membrane</keyword>
<name>A0ABT9EVW2_9GAMM</name>
<keyword evidence="6 9" id="KW-1133">Transmembrane helix</keyword>
<dbReference type="Proteomes" id="UP001177341">
    <property type="component" value="Unassembled WGS sequence"/>
</dbReference>
<feature type="transmembrane region" description="Helical" evidence="9">
    <location>
        <begin position="137"/>
        <end position="155"/>
    </location>
</feature>
<protein>
    <recommendedName>
        <fullName evidence="9">TRAP transporter small permease protein</fullName>
    </recommendedName>
</protein>
<feature type="domain" description="Tripartite ATP-independent periplasmic transporters DctQ component" evidence="10">
    <location>
        <begin position="38"/>
        <end position="157"/>
    </location>
</feature>
<comment type="similarity">
    <text evidence="8 9">Belongs to the TRAP transporter small permease family.</text>
</comment>
<proteinExistence type="inferred from homology"/>
<dbReference type="InterPro" id="IPR055348">
    <property type="entry name" value="DctQ"/>
</dbReference>
<reference evidence="11" key="1">
    <citation type="submission" date="2023-07" db="EMBL/GenBank/DDBJ databases">
        <title>Genome content predicts the carbon catabolic preferences of heterotrophic bacteria.</title>
        <authorList>
            <person name="Gralka M."/>
        </authorList>
    </citation>
    <scope>NUCLEOTIDE SEQUENCE</scope>
    <source>
        <strain evidence="11">5G01</strain>
    </source>
</reference>
<comment type="function">
    <text evidence="9">Part of the tripartite ATP-independent periplasmic (TRAP) transport system.</text>
</comment>
<evidence type="ECO:0000313" key="11">
    <source>
        <dbReference type="EMBL" id="MDP2523206.1"/>
    </source>
</evidence>
<evidence type="ECO:0000256" key="9">
    <source>
        <dbReference type="RuleBase" id="RU369079"/>
    </source>
</evidence>